<reference evidence="1 2" key="1">
    <citation type="submission" date="2024-11" db="EMBL/GenBank/DDBJ databases">
        <title>A near-complete genome assembly of Cinchona calisaya.</title>
        <authorList>
            <person name="Lian D.C."/>
            <person name="Zhao X.W."/>
            <person name="Wei L."/>
        </authorList>
    </citation>
    <scope>NUCLEOTIDE SEQUENCE [LARGE SCALE GENOMIC DNA]</scope>
    <source>
        <tissue evidence="1">Nenye</tissue>
    </source>
</reference>
<protein>
    <submittedName>
        <fullName evidence="1">Uncharacterized protein</fullName>
    </submittedName>
</protein>
<sequence>MEYCIKRQDHEFDNFELPQVDDALLMSFLDDTQVEDCDDEKLSSVIRSLEAEIHQQNSLSENNSRRIDDLFDRHCGQFDDHDQVLDFDWMDMEMDIDIVPSSPSDGMASWYMDPCGDDLDGVAEFGSEKDYYFQHLNGTSHEDHEGCSYGALWQETNAPLVH</sequence>
<dbReference type="PANTHER" id="PTHR37611">
    <property type="entry name" value="VIRUS-SPECIFIC-SIGNALING-PATHWAY REGULATED PROTEIN-RELATED"/>
    <property type="match status" value="1"/>
</dbReference>
<keyword evidence="2" id="KW-1185">Reference proteome</keyword>
<dbReference type="PANTHER" id="PTHR37611:SF2">
    <property type="entry name" value="VIRUS-SPECIFIC-SIGNALING-PATHWAY REGULATED PROTEIN-RELATED"/>
    <property type="match status" value="1"/>
</dbReference>
<dbReference type="EMBL" id="JBJUIK010000015">
    <property type="protein sequence ID" value="KAL3503037.1"/>
    <property type="molecule type" value="Genomic_DNA"/>
</dbReference>
<evidence type="ECO:0000313" key="1">
    <source>
        <dbReference type="EMBL" id="KAL3503037.1"/>
    </source>
</evidence>
<gene>
    <name evidence="1" type="ORF">ACH5RR_037486</name>
</gene>
<proteinExistence type="predicted"/>
<accession>A0ABD2Y6C4</accession>
<dbReference type="Proteomes" id="UP001630127">
    <property type="component" value="Unassembled WGS sequence"/>
</dbReference>
<name>A0ABD2Y6C4_9GENT</name>
<evidence type="ECO:0000313" key="2">
    <source>
        <dbReference type="Proteomes" id="UP001630127"/>
    </source>
</evidence>
<organism evidence="1 2">
    <name type="scientific">Cinchona calisaya</name>
    <dbReference type="NCBI Taxonomy" id="153742"/>
    <lineage>
        <taxon>Eukaryota</taxon>
        <taxon>Viridiplantae</taxon>
        <taxon>Streptophyta</taxon>
        <taxon>Embryophyta</taxon>
        <taxon>Tracheophyta</taxon>
        <taxon>Spermatophyta</taxon>
        <taxon>Magnoliopsida</taxon>
        <taxon>eudicotyledons</taxon>
        <taxon>Gunneridae</taxon>
        <taxon>Pentapetalae</taxon>
        <taxon>asterids</taxon>
        <taxon>lamiids</taxon>
        <taxon>Gentianales</taxon>
        <taxon>Rubiaceae</taxon>
        <taxon>Cinchonoideae</taxon>
        <taxon>Cinchoneae</taxon>
        <taxon>Cinchona</taxon>
    </lineage>
</organism>
<dbReference type="AlphaFoldDB" id="A0ABD2Y6C4"/>
<comment type="caution">
    <text evidence="1">The sequence shown here is derived from an EMBL/GenBank/DDBJ whole genome shotgun (WGS) entry which is preliminary data.</text>
</comment>